<dbReference type="AlphaFoldDB" id="A0A9X4MXU0"/>
<dbReference type="PANTHER" id="PTHR43031:SF1">
    <property type="entry name" value="PYRIDINE NUCLEOTIDE-DISULPHIDE OXIDOREDUCTASE"/>
    <property type="match status" value="1"/>
</dbReference>
<name>A0A9X4MXU0_9FLAO</name>
<keyword evidence="3" id="KW-1185">Reference proteome</keyword>
<comment type="caution">
    <text evidence="2">The sequence shown here is derived from an EMBL/GenBank/DDBJ whole genome shotgun (WGS) entry which is preliminary data.</text>
</comment>
<evidence type="ECO:0000259" key="1">
    <source>
        <dbReference type="PROSITE" id="PS50206"/>
    </source>
</evidence>
<evidence type="ECO:0000313" key="2">
    <source>
        <dbReference type="EMBL" id="MDG4946868.1"/>
    </source>
</evidence>
<dbReference type="InterPro" id="IPR036873">
    <property type="entry name" value="Rhodanese-like_dom_sf"/>
</dbReference>
<dbReference type="InterPro" id="IPR050229">
    <property type="entry name" value="GlpE_sulfurtransferase"/>
</dbReference>
<evidence type="ECO:0000313" key="3">
    <source>
        <dbReference type="Proteomes" id="UP001152599"/>
    </source>
</evidence>
<dbReference type="SUPFAM" id="SSF52821">
    <property type="entry name" value="Rhodanese/Cell cycle control phosphatase"/>
    <property type="match status" value="1"/>
</dbReference>
<dbReference type="InterPro" id="IPR001763">
    <property type="entry name" value="Rhodanese-like_dom"/>
</dbReference>
<proteinExistence type="predicted"/>
<dbReference type="EMBL" id="JANCMU010000007">
    <property type="protein sequence ID" value="MDG4946868.1"/>
    <property type="molecule type" value="Genomic_DNA"/>
</dbReference>
<dbReference type="PANTHER" id="PTHR43031">
    <property type="entry name" value="FAD-DEPENDENT OXIDOREDUCTASE"/>
    <property type="match status" value="1"/>
</dbReference>
<dbReference type="Pfam" id="PF00581">
    <property type="entry name" value="Rhodanese"/>
    <property type="match status" value="1"/>
</dbReference>
<accession>A0A9X4MXU0</accession>
<reference evidence="2" key="1">
    <citation type="submission" date="2022-07" db="EMBL/GenBank/DDBJ databases">
        <title>Description and genome-wide analysis of Profundicola chukchiensis gen. nov., sp. nov., marine bacteria isolated from bottom sediments of the Chukchi Sea.</title>
        <authorList>
            <person name="Romanenko L."/>
            <person name="Otstavnykh N."/>
            <person name="Kurilenko V."/>
            <person name="Eremeev V."/>
            <person name="Velansky P."/>
            <person name="Mikhailov V."/>
            <person name="Isaeva M."/>
        </authorList>
    </citation>
    <scope>NUCLEOTIDE SEQUENCE</scope>
    <source>
        <strain evidence="2">KMM 9713</strain>
    </source>
</reference>
<dbReference type="Proteomes" id="UP001152599">
    <property type="component" value="Unassembled WGS sequence"/>
</dbReference>
<organism evidence="2 3">
    <name type="scientific">Profundicola chukchiensis</name>
    <dbReference type="NCBI Taxonomy" id="2961959"/>
    <lineage>
        <taxon>Bacteria</taxon>
        <taxon>Pseudomonadati</taxon>
        <taxon>Bacteroidota</taxon>
        <taxon>Flavobacteriia</taxon>
        <taxon>Flavobacteriales</taxon>
        <taxon>Weeksellaceae</taxon>
        <taxon>Profundicola</taxon>
    </lineage>
</organism>
<gene>
    <name evidence="2" type="ORF">NMK71_10610</name>
</gene>
<protein>
    <submittedName>
        <fullName evidence="2">Rhodanese-like domain-containing protein</fullName>
    </submittedName>
</protein>
<feature type="domain" description="Rhodanese" evidence="1">
    <location>
        <begin position="19"/>
        <end position="98"/>
    </location>
</feature>
<sequence>MGGLIQKLFGSKTDFKELVENGAVIIDVRSKKEFESGHIKGAKNIPLNELSSKLGSLKQDKTIITCCASGARSGAAKGVLKSKGFNVYNGGGWKSLERNLA</sequence>
<dbReference type="SMART" id="SM00450">
    <property type="entry name" value="RHOD"/>
    <property type="match status" value="1"/>
</dbReference>
<dbReference type="PROSITE" id="PS50206">
    <property type="entry name" value="RHODANESE_3"/>
    <property type="match status" value="1"/>
</dbReference>
<dbReference type="Gene3D" id="3.40.250.10">
    <property type="entry name" value="Rhodanese-like domain"/>
    <property type="match status" value="1"/>
</dbReference>